<dbReference type="Proteomes" id="UP000522081">
    <property type="component" value="Unassembled WGS sequence"/>
</dbReference>
<name>A0A7Y9XZ66_9SPHN</name>
<evidence type="ECO:0000259" key="1">
    <source>
        <dbReference type="Pfam" id="PF12680"/>
    </source>
</evidence>
<evidence type="ECO:0000313" key="2">
    <source>
        <dbReference type="EMBL" id="NYH96030.1"/>
    </source>
</evidence>
<proteinExistence type="predicted"/>
<dbReference type="RefSeq" id="WP_179407884.1">
    <property type="nucleotide sequence ID" value="NZ_BMGF01000004.1"/>
</dbReference>
<dbReference type="PANTHER" id="PTHR41252:SF1">
    <property type="entry name" value="BLR2505 PROTEIN"/>
    <property type="match status" value="1"/>
</dbReference>
<keyword evidence="3" id="KW-1185">Reference proteome</keyword>
<dbReference type="EMBL" id="JACBZF010000004">
    <property type="protein sequence ID" value="NYH96030.1"/>
    <property type="molecule type" value="Genomic_DNA"/>
</dbReference>
<feature type="domain" description="SnoaL-like" evidence="1">
    <location>
        <begin position="22"/>
        <end position="127"/>
    </location>
</feature>
<dbReference type="InterPro" id="IPR037401">
    <property type="entry name" value="SnoaL-like"/>
</dbReference>
<dbReference type="SUPFAM" id="SSF54427">
    <property type="entry name" value="NTF2-like"/>
    <property type="match status" value="1"/>
</dbReference>
<protein>
    <recommendedName>
        <fullName evidence="1">SnoaL-like domain-containing protein</fullName>
    </recommendedName>
</protein>
<dbReference type="AlphaFoldDB" id="A0A7Y9XZ66"/>
<sequence length="150" mass="16344">MTGETARDPGGNTERNRRLLTDAFEGLRTGDPSRFLPLFAGDVSWKVMGTSAWSKEAHGLEAVERDLVAPLFARFSGPYCNIPELVLADGDRVVVLARGHAVTTEGDTYANDYCFVFRLRDGQIVEVREYMDGKLADAVLGVGPRPSPVG</sequence>
<accession>A0A7Y9XZ66</accession>
<dbReference type="PANTHER" id="PTHR41252">
    <property type="entry name" value="BLR2505 PROTEIN"/>
    <property type="match status" value="1"/>
</dbReference>
<dbReference type="InterPro" id="IPR032710">
    <property type="entry name" value="NTF2-like_dom_sf"/>
</dbReference>
<dbReference type="Pfam" id="PF12680">
    <property type="entry name" value="SnoaL_2"/>
    <property type="match status" value="1"/>
</dbReference>
<comment type="caution">
    <text evidence="2">The sequence shown here is derived from an EMBL/GenBank/DDBJ whole genome shotgun (WGS) entry which is preliminary data.</text>
</comment>
<evidence type="ECO:0000313" key="3">
    <source>
        <dbReference type="Proteomes" id="UP000522081"/>
    </source>
</evidence>
<organism evidence="2 3">
    <name type="scientific">Novosphingobium marinum</name>
    <dbReference type="NCBI Taxonomy" id="1514948"/>
    <lineage>
        <taxon>Bacteria</taxon>
        <taxon>Pseudomonadati</taxon>
        <taxon>Pseudomonadota</taxon>
        <taxon>Alphaproteobacteria</taxon>
        <taxon>Sphingomonadales</taxon>
        <taxon>Sphingomonadaceae</taxon>
        <taxon>Novosphingobium</taxon>
    </lineage>
</organism>
<reference evidence="2 3" key="1">
    <citation type="submission" date="2020-07" db="EMBL/GenBank/DDBJ databases">
        <title>Genomic Encyclopedia of Type Strains, Phase IV (KMG-IV): sequencing the most valuable type-strain genomes for metagenomic binning, comparative biology and taxonomic classification.</title>
        <authorList>
            <person name="Goeker M."/>
        </authorList>
    </citation>
    <scope>NUCLEOTIDE SEQUENCE [LARGE SCALE GENOMIC DNA]</scope>
    <source>
        <strain evidence="2 3">DSM 29043</strain>
    </source>
</reference>
<gene>
    <name evidence="2" type="ORF">FHS75_002362</name>
</gene>
<dbReference type="Gene3D" id="3.10.450.50">
    <property type="match status" value="1"/>
</dbReference>